<feature type="transmembrane region" description="Helical" evidence="6">
    <location>
        <begin position="668"/>
        <end position="692"/>
    </location>
</feature>
<comment type="caution">
    <text evidence="9">The sequence shown here is derived from an EMBL/GenBank/DDBJ whole genome shotgun (WGS) entry which is preliminary data.</text>
</comment>
<accession>A0A8J2UHF6</accession>
<evidence type="ECO:0000256" key="2">
    <source>
        <dbReference type="ARBA" id="ARBA00022475"/>
    </source>
</evidence>
<feature type="transmembrane region" description="Helical" evidence="6">
    <location>
        <begin position="21"/>
        <end position="41"/>
    </location>
</feature>
<dbReference type="AlphaFoldDB" id="A0A8J2UHF6"/>
<feature type="transmembrane region" description="Helical" evidence="6">
    <location>
        <begin position="377"/>
        <end position="403"/>
    </location>
</feature>
<dbReference type="GO" id="GO:0022857">
    <property type="term" value="F:transmembrane transporter activity"/>
    <property type="evidence" value="ECO:0007669"/>
    <property type="project" value="TreeGrafter"/>
</dbReference>
<evidence type="ECO:0000256" key="5">
    <source>
        <dbReference type="ARBA" id="ARBA00023136"/>
    </source>
</evidence>
<keyword evidence="3 6" id="KW-0812">Transmembrane</keyword>
<gene>
    <name evidence="9" type="ORF">GCM10011511_48100</name>
</gene>
<keyword evidence="4 6" id="KW-1133">Transmembrane helix</keyword>
<protein>
    <submittedName>
        <fullName evidence="9">ABC transporter permease</fullName>
    </submittedName>
</protein>
<dbReference type="InterPro" id="IPR003838">
    <property type="entry name" value="ABC3_permease_C"/>
</dbReference>
<dbReference type="InterPro" id="IPR050250">
    <property type="entry name" value="Macrolide_Exporter_MacB"/>
</dbReference>
<evidence type="ECO:0000313" key="9">
    <source>
        <dbReference type="EMBL" id="GGB18680.1"/>
    </source>
</evidence>
<feature type="transmembrane region" description="Helical" evidence="6">
    <location>
        <begin position="283"/>
        <end position="305"/>
    </location>
</feature>
<reference evidence="9" key="1">
    <citation type="journal article" date="2014" name="Int. J. Syst. Evol. Microbiol.">
        <title>Complete genome sequence of Corynebacterium casei LMG S-19264T (=DSM 44701T), isolated from a smear-ripened cheese.</title>
        <authorList>
            <consortium name="US DOE Joint Genome Institute (JGI-PGF)"/>
            <person name="Walter F."/>
            <person name="Albersmeier A."/>
            <person name="Kalinowski J."/>
            <person name="Ruckert C."/>
        </authorList>
    </citation>
    <scope>NUCLEOTIDE SEQUENCE</scope>
    <source>
        <strain evidence="9">CGMCC 1.15448</strain>
    </source>
</reference>
<dbReference type="PANTHER" id="PTHR30572">
    <property type="entry name" value="MEMBRANE COMPONENT OF TRANSPORTER-RELATED"/>
    <property type="match status" value="1"/>
</dbReference>
<evidence type="ECO:0000256" key="1">
    <source>
        <dbReference type="ARBA" id="ARBA00004651"/>
    </source>
</evidence>
<feature type="transmembrane region" description="Helical" evidence="6">
    <location>
        <begin position="720"/>
        <end position="740"/>
    </location>
</feature>
<feature type="domain" description="ABC3 transporter permease C-terminal" evidence="7">
    <location>
        <begin position="671"/>
        <end position="784"/>
    </location>
</feature>
<evidence type="ECO:0000256" key="3">
    <source>
        <dbReference type="ARBA" id="ARBA00022692"/>
    </source>
</evidence>
<feature type="transmembrane region" description="Helical" evidence="6">
    <location>
        <begin position="330"/>
        <end position="357"/>
    </location>
</feature>
<feature type="transmembrane region" description="Helical" evidence="6">
    <location>
        <begin position="752"/>
        <end position="772"/>
    </location>
</feature>
<proteinExistence type="predicted"/>
<comment type="subcellular location">
    <subcellularLocation>
        <location evidence="1">Cell membrane</location>
        <topology evidence="1">Multi-pass membrane protein</topology>
    </subcellularLocation>
</comment>
<name>A0A8J2UHF6_9BACT</name>
<dbReference type="InterPro" id="IPR025857">
    <property type="entry name" value="MacB_PCD"/>
</dbReference>
<dbReference type="Pfam" id="PF12704">
    <property type="entry name" value="MacB_PCD"/>
    <property type="match status" value="2"/>
</dbReference>
<dbReference type="EMBL" id="BMJC01000005">
    <property type="protein sequence ID" value="GGB18680.1"/>
    <property type="molecule type" value="Genomic_DNA"/>
</dbReference>
<reference evidence="9" key="2">
    <citation type="submission" date="2020-09" db="EMBL/GenBank/DDBJ databases">
        <authorList>
            <person name="Sun Q."/>
            <person name="Zhou Y."/>
        </authorList>
    </citation>
    <scope>NUCLEOTIDE SEQUENCE</scope>
    <source>
        <strain evidence="9">CGMCC 1.15448</strain>
    </source>
</reference>
<dbReference type="RefSeq" id="WP_188936592.1">
    <property type="nucleotide sequence ID" value="NZ_BMJC01000005.1"/>
</dbReference>
<organism evidence="9 10">
    <name type="scientific">Puia dinghuensis</name>
    <dbReference type="NCBI Taxonomy" id="1792502"/>
    <lineage>
        <taxon>Bacteria</taxon>
        <taxon>Pseudomonadati</taxon>
        <taxon>Bacteroidota</taxon>
        <taxon>Chitinophagia</taxon>
        <taxon>Chitinophagales</taxon>
        <taxon>Chitinophagaceae</taxon>
        <taxon>Puia</taxon>
    </lineage>
</organism>
<feature type="transmembrane region" description="Helical" evidence="6">
    <location>
        <begin position="424"/>
        <end position="445"/>
    </location>
</feature>
<keyword evidence="10" id="KW-1185">Reference proteome</keyword>
<sequence length="791" mass="86810">MFQNYLRIAWRHLGKNRGYTAINIAGLSIGMGIALVIGLWITDEATFDHYAPNHSRLAAGMVNMHLNNAVKKGEFFTGGMIMMPLGKTLGTEYKDLFTRVAMTHPNGSRLFNYGDKTVSGKALTAQADLPGMFGYRMLNGNADATKDPSTIIIAQSLATALFGNGDPLGKTVKVDNTLEYRIGGTYADLPKNTTFNGLQAVFPWGNAENSYHRDNSSWQDHCGGLYVELAPGVTAEQATARVRNLITPYEKDVHEEVLIYPLDKAYLYSQFEFNKPAGGRITIVWLFGIIGVFVLLLACINFMNLSTARSEKRAKEVGIRKTIGSLRSQLIAQFLSESVLLAVIALFIALVLAQASLPFFNNLAAKQMSIPWDNPLFIIAMVGFTVFTGLLAGSYPAFYLSAFRPVKVLKGKLQVGKSASLPRQILVVLQFAVSLILIIGTAIVYRQILFTKDRPVGYNREGLFTVDMNTPEIGNHYEALRAELIQKGLAANVAASDMKPTDFEDGNGIDWAGKRPDQNTIGFYNVNITPDYGKTIGWTITRGRDMSRDFPTDSNAAILNEKAVRSIGFKEPIGQIVKLFGKPYTVVGVCADMVTNDPYDTAENAIFVGGRYTGEMIVKVKPGNDLHKTLAAMGSVFKKYNPSSPFIYKFVDKAYAAKFEAEEHIGNLAAVFTGLAIFISCLGLFGLAAFVAEQRTKEIGVRKVLGASMVNLWGLLSKEFLKLTGIAILIAVPFSYYFMSKWLEGYLYHAPLSSWIFVSAGAGIIVITLLTVSYQSLKAALMNPVKSLRSE</sequence>
<dbReference type="Pfam" id="PF02687">
    <property type="entry name" value="FtsX"/>
    <property type="match status" value="2"/>
</dbReference>
<keyword evidence="2" id="KW-1003">Cell membrane</keyword>
<feature type="domain" description="MacB-like periplasmic core" evidence="8">
    <location>
        <begin position="478"/>
        <end position="633"/>
    </location>
</feature>
<evidence type="ECO:0000256" key="4">
    <source>
        <dbReference type="ARBA" id="ARBA00022989"/>
    </source>
</evidence>
<dbReference type="GO" id="GO:0005886">
    <property type="term" value="C:plasma membrane"/>
    <property type="evidence" value="ECO:0007669"/>
    <property type="project" value="UniProtKB-SubCell"/>
</dbReference>
<dbReference type="PANTHER" id="PTHR30572:SF18">
    <property type="entry name" value="ABC-TYPE MACROLIDE FAMILY EXPORT SYSTEM PERMEASE COMPONENT 2"/>
    <property type="match status" value="1"/>
</dbReference>
<feature type="domain" description="ABC3 transporter permease C-terminal" evidence="7">
    <location>
        <begin position="289"/>
        <end position="401"/>
    </location>
</feature>
<keyword evidence="5 6" id="KW-0472">Membrane</keyword>
<evidence type="ECO:0000256" key="6">
    <source>
        <dbReference type="SAM" id="Phobius"/>
    </source>
</evidence>
<evidence type="ECO:0000313" key="10">
    <source>
        <dbReference type="Proteomes" id="UP000607559"/>
    </source>
</evidence>
<feature type="domain" description="MacB-like periplasmic core" evidence="8">
    <location>
        <begin position="20"/>
        <end position="244"/>
    </location>
</feature>
<evidence type="ECO:0000259" key="8">
    <source>
        <dbReference type="Pfam" id="PF12704"/>
    </source>
</evidence>
<evidence type="ECO:0000259" key="7">
    <source>
        <dbReference type="Pfam" id="PF02687"/>
    </source>
</evidence>
<dbReference type="Proteomes" id="UP000607559">
    <property type="component" value="Unassembled WGS sequence"/>
</dbReference>